<gene>
    <name evidence="1" type="ORF">BV22DRAFT_1029977</name>
</gene>
<keyword evidence="2" id="KW-1185">Reference proteome</keyword>
<accession>A0ACB8BTJ0</accession>
<proteinExistence type="predicted"/>
<reference evidence="1" key="1">
    <citation type="journal article" date="2021" name="New Phytol.">
        <title>Evolutionary innovations through gain and loss of genes in the ectomycorrhizal Boletales.</title>
        <authorList>
            <person name="Wu G."/>
            <person name="Miyauchi S."/>
            <person name="Morin E."/>
            <person name="Kuo A."/>
            <person name="Drula E."/>
            <person name="Varga T."/>
            <person name="Kohler A."/>
            <person name="Feng B."/>
            <person name="Cao Y."/>
            <person name="Lipzen A."/>
            <person name="Daum C."/>
            <person name="Hundley H."/>
            <person name="Pangilinan J."/>
            <person name="Johnson J."/>
            <person name="Barry K."/>
            <person name="LaButti K."/>
            <person name="Ng V."/>
            <person name="Ahrendt S."/>
            <person name="Min B."/>
            <person name="Choi I.G."/>
            <person name="Park H."/>
            <person name="Plett J.M."/>
            <person name="Magnuson J."/>
            <person name="Spatafora J.W."/>
            <person name="Nagy L.G."/>
            <person name="Henrissat B."/>
            <person name="Grigoriev I.V."/>
            <person name="Yang Z.L."/>
            <person name="Xu J."/>
            <person name="Martin F.M."/>
        </authorList>
    </citation>
    <scope>NUCLEOTIDE SEQUENCE</scope>
    <source>
        <strain evidence="1">KUC20120723A-06</strain>
    </source>
</reference>
<protein>
    <submittedName>
        <fullName evidence="1">Uncharacterized protein</fullName>
    </submittedName>
</protein>
<evidence type="ECO:0000313" key="2">
    <source>
        <dbReference type="Proteomes" id="UP000790709"/>
    </source>
</evidence>
<dbReference type="EMBL" id="MU266346">
    <property type="protein sequence ID" value="KAH7928964.1"/>
    <property type="molecule type" value="Genomic_DNA"/>
</dbReference>
<dbReference type="Proteomes" id="UP000790709">
    <property type="component" value="Unassembled WGS sequence"/>
</dbReference>
<sequence>MSSAGVPLDTAAILATVLEAILYGFSLMMFGGTVWALSYRRPRKDINRIMMSVAFLLLILSTIHIIVDIKRLIEGLVTYRDTFPGGPPAFFADVTQVTFVFTNAVYGLQTLVGDGVVIYRCYAVWQSYWVLLFQGMLWSSVAVTAVGSIYNVSHATENRSDVFAKQTGQWVTAFYVSTLATNLISSGLLAYRIWTIDRHVATLRATRNTVVPVVRVLVDSAVLYSAALFTALVCFVCGNNGQFVVADMITPIISIAFYMVLIRVGISKNLRVYASTVRSGANSQPAQDCQRRPLRPIQVHIGQFTESYKDGSAASRDTSDIGKNTPSEAEVSVIALTPMSPCP</sequence>
<name>A0ACB8BTJ0_9AGAM</name>
<comment type="caution">
    <text evidence="1">The sequence shown here is derived from an EMBL/GenBank/DDBJ whole genome shotgun (WGS) entry which is preliminary data.</text>
</comment>
<evidence type="ECO:0000313" key="1">
    <source>
        <dbReference type="EMBL" id="KAH7928964.1"/>
    </source>
</evidence>
<organism evidence="1 2">
    <name type="scientific">Leucogyrophana mollusca</name>
    <dbReference type="NCBI Taxonomy" id="85980"/>
    <lineage>
        <taxon>Eukaryota</taxon>
        <taxon>Fungi</taxon>
        <taxon>Dikarya</taxon>
        <taxon>Basidiomycota</taxon>
        <taxon>Agaricomycotina</taxon>
        <taxon>Agaricomycetes</taxon>
        <taxon>Agaricomycetidae</taxon>
        <taxon>Boletales</taxon>
        <taxon>Boletales incertae sedis</taxon>
        <taxon>Leucogyrophana</taxon>
    </lineage>
</organism>